<protein>
    <recommendedName>
        <fullName evidence="4">GH84 domain-containing protein</fullName>
    </recommendedName>
</protein>
<gene>
    <name evidence="5" type="ORF">GGQ61_002823</name>
</gene>
<evidence type="ECO:0000256" key="2">
    <source>
        <dbReference type="ARBA" id="ARBA00023295"/>
    </source>
</evidence>
<comment type="similarity">
    <text evidence="3">Belongs to the glycosyl hydrolase 84 family.</text>
</comment>
<evidence type="ECO:0000313" key="6">
    <source>
        <dbReference type="Proteomes" id="UP000530564"/>
    </source>
</evidence>
<reference evidence="5 6" key="1">
    <citation type="submission" date="2020-08" db="EMBL/GenBank/DDBJ databases">
        <title>Genomic Encyclopedia of Type Strains, Phase IV (KMG-IV): sequencing the most valuable type-strain genomes for metagenomic binning, comparative biology and taxonomic classification.</title>
        <authorList>
            <person name="Goeker M."/>
        </authorList>
    </citation>
    <scope>NUCLEOTIDE SEQUENCE [LARGE SCALE GENOMIC DNA]</scope>
    <source>
        <strain evidence="5 6">DSM 21793</strain>
    </source>
</reference>
<comment type="caution">
    <text evidence="5">The sequence shown here is derived from an EMBL/GenBank/DDBJ whole genome shotgun (WGS) entry which is preliminary data.</text>
</comment>
<keyword evidence="6" id="KW-1185">Reference proteome</keyword>
<evidence type="ECO:0000256" key="3">
    <source>
        <dbReference type="PROSITE-ProRule" id="PRU01353"/>
    </source>
</evidence>
<dbReference type="EMBL" id="JACIDK010000003">
    <property type="protein sequence ID" value="MBB3892095.1"/>
    <property type="molecule type" value="Genomic_DNA"/>
</dbReference>
<dbReference type="GO" id="GO:1901135">
    <property type="term" value="P:carbohydrate derivative metabolic process"/>
    <property type="evidence" value="ECO:0007669"/>
    <property type="project" value="UniProtKB-ARBA"/>
</dbReference>
<evidence type="ECO:0000313" key="5">
    <source>
        <dbReference type="EMBL" id="MBB3892095.1"/>
    </source>
</evidence>
<dbReference type="PANTHER" id="PTHR13170">
    <property type="entry name" value="O-GLCNACASE"/>
    <property type="match status" value="1"/>
</dbReference>
<dbReference type="InterPro" id="IPR051822">
    <property type="entry name" value="Glycosyl_Hydrolase_84"/>
</dbReference>
<dbReference type="PROSITE" id="PS52009">
    <property type="entry name" value="GH84"/>
    <property type="match status" value="1"/>
</dbReference>
<organism evidence="5 6">
    <name type="scientific">Phenylobacterium haematophilum</name>
    <dbReference type="NCBI Taxonomy" id="98513"/>
    <lineage>
        <taxon>Bacteria</taxon>
        <taxon>Pseudomonadati</taxon>
        <taxon>Pseudomonadota</taxon>
        <taxon>Alphaproteobacteria</taxon>
        <taxon>Caulobacterales</taxon>
        <taxon>Caulobacteraceae</taxon>
        <taxon>Phenylobacterium</taxon>
    </lineage>
</organism>
<dbReference type="AlphaFoldDB" id="A0A839ZZP8"/>
<dbReference type="GO" id="GO:0015929">
    <property type="term" value="F:hexosaminidase activity"/>
    <property type="evidence" value="ECO:0007669"/>
    <property type="project" value="UniProtKB-ARBA"/>
</dbReference>
<dbReference type="Gene3D" id="3.20.20.80">
    <property type="entry name" value="Glycosidases"/>
    <property type="match status" value="1"/>
</dbReference>
<keyword evidence="1 3" id="KW-0378">Hydrolase</keyword>
<evidence type="ECO:0000259" key="4">
    <source>
        <dbReference type="PROSITE" id="PS52009"/>
    </source>
</evidence>
<sequence length="356" mass="39654">MAGVELGLVEGYYGKPWSWAERRAVVEALIPHGYRFFLYAPKADAFLRRRWQEPHPQEAAAELQAFSTFCRAAGVRFGVGLSPYEIYRDFGAAAQDALAAKLAQLDALGLDDLAILFDDMRGDLPDLAANQIEIVHWIAARTRAKRVIVCPSYYTDDSILDRVFGQRPANYLEDLGAGLDPAIKVFWTGEEVCSREFSPGHLERVGRQLRRKPLLWDNYPVNDGPLMSPYLHLRAFTGRPAGIAPHIAGHAVNPALQPTLSLIPAITLAQSYEQGEGYEYVRAFQAAAREVLGEDLAAAVERNMSQFQGFGVDRLTDENMSRMRPRYAGFDHPAAREIVAWLDGAYRITLAEVEAT</sequence>
<dbReference type="Proteomes" id="UP000530564">
    <property type="component" value="Unassembled WGS sequence"/>
</dbReference>
<dbReference type="Pfam" id="PF07555">
    <property type="entry name" value="NAGidase"/>
    <property type="match status" value="1"/>
</dbReference>
<dbReference type="InterPro" id="IPR011496">
    <property type="entry name" value="O-GlcNAcase_cat"/>
</dbReference>
<feature type="domain" description="GH84" evidence="4">
    <location>
        <begin position="4"/>
        <end position="276"/>
    </location>
</feature>
<keyword evidence="2 3" id="KW-0326">Glycosidase</keyword>
<proteinExistence type="inferred from homology"/>
<dbReference type="PANTHER" id="PTHR13170:SF16">
    <property type="entry name" value="PROTEIN O-GLCNACASE"/>
    <property type="match status" value="1"/>
</dbReference>
<evidence type="ECO:0000256" key="1">
    <source>
        <dbReference type="ARBA" id="ARBA00022801"/>
    </source>
</evidence>
<dbReference type="SUPFAM" id="SSF51445">
    <property type="entry name" value="(Trans)glycosidases"/>
    <property type="match status" value="1"/>
</dbReference>
<dbReference type="RefSeq" id="WP_183773745.1">
    <property type="nucleotide sequence ID" value="NZ_JACIDK010000003.1"/>
</dbReference>
<dbReference type="InterPro" id="IPR017853">
    <property type="entry name" value="GH"/>
</dbReference>
<accession>A0A839ZZP8</accession>
<name>A0A839ZZP8_9CAUL</name>
<feature type="active site" description="Proton donor" evidence="3">
    <location>
        <position position="119"/>
    </location>
</feature>